<organism evidence="1 2">
    <name type="scientific">Corallococcus exiguus</name>
    <dbReference type="NCBI Taxonomy" id="83462"/>
    <lineage>
        <taxon>Bacteria</taxon>
        <taxon>Pseudomonadati</taxon>
        <taxon>Myxococcota</taxon>
        <taxon>Myxococcia</taxon>
        <taxon>Myxococcales</taxon>
        <taxon>Cystobacterineae</taxon>
        <taxon>Myxococcaceae</taxon>
        <taxon>Corallococcus</taxon>
    </lineage>
</organism>
<evidence type="ECO:0000313" key="1">
    <source>
        <dbReference type="EMBL" id="NBC39761.1"/>
    </source>
</evidence>
<dbReference type="Proteomes" id="UP000537825">
    <property type="component" value="Unassembled WGS sequence"/>
</dbReference>
<gene>
    <name evidence="1" type="ORF">GTZ93_07925</name>
</gene>
<accession>A0A7X4Y709</accession>
<protein>
    <submittedName>
        <fullName evidence="1">Uncharacterized protein</fullName>
    </submittedName>
</protein>
<reference evidence="1 2" key="1">
    <citation type="submission" date="2020-01" db="EMBL/GenBank/DDBJ databases">
        <title>The draft genome sequence of Corallococcus exiguus DSM 14696.</title>
        <authorList>
            <person name="Zhang X."/>
            <person name="Zhu H."/>
        </authorList>
    </citation>
    <scope>NUCLEOTIDE SEQUENCE [LARGE SCALE GENOMIC DNA]</scope>
    <source>
        <strain evidence="1 2">DSM 14696</strain>
    </source>
</reference>
<proteinExistence type="predicted"/>
<keyword evidence="2" id="KW-1185">Reference proteome</keyword>
<comment type="caution">
    <text evidence="1">The sequence shown here is derived from an EMBL/GenBank/DDBJ whole genome shotgun (WGS) entry which is preliminary data.</text>
</comment>
<dbReference type="EMBL" id="JAAAPK010000002">
    <property type="protein sequence ID" value="NBC39761.1"/>
    <property type="molecule type" value="Genomic_DNA"/>
</dbReference>
<dbReference type="RefSeq" id="WP_139915453.1">
    <property type="nucleotide sequence ID" value="NZ_CBCSLE010000005.1"/>
</dbReference>
<evidence type="ECO:0000313" key="2">
    <source>
        <dbReference type="Proteomes" id="UP000537825"/>
    </source>
</evidence>
<dbReference type="AlphaFoldDB" id="A0A7X4Y709"/>
<name>A0A7X4Y709_9BACT</name>
<sequence length="100" mass="11821">MKMRVLFTAWFPREERRWLGEFLSPERFACAYVGLEEPVDATRKRPPAQKTHQDKSKEPLLRTLRLLGRILKAQLSPTARVGGCKEWLHSRAHLPRTWRK</sequence>